<feature type="transmembrane region" description="Helical" evidence="1">
    <location>
        <begin position="37"/>
        <end position="57"/>
    </location>
</feature>
<organism evidence="2 4">
    <name type="scientific">Corynebacterium imitans</name>
    <dbReference type="NCBI Taxonomy" id="156978"/>
    <lineage>
        <taxon>Bacteria</taxon>
        <taxon>Bacillati</taxon>
        <taxon>Actinomycetota</taxon>
        <taxon>Actinomycetes</taxon>
        <taxon>Mycobacteriales</taxon>
        <taxon>Corynebacteriaceae</taxon>
        <taxon>Corynebacterium</taxon>
    </lineage>
</organism>
<dbReference type="EMBL" id="CP009211">
    <property type="protein sequence ID" value="AIJ32658.1"/>
    <property type="molecule type" value="Genomic_DNA"/>
</dbReference>
<dbReference type="AlphaFoldDB" id="A0A076NH18"/>
<keyword evidence="4" id="KW-1185">Reference proteome</keyword>
<feature type="transmembrane region" description="Helical" evidence="1">
    <location>
        <begin position="6"/>
        <end position="25"/>
    </location>
</feature>
<dbReference type="GO" id="GO:0098662">
    <property type="term" value="P:inorganic cation transmembrane transport"/>
    <property type="evidence" value="ECO:0007669"/>
    <property type="project" value="InterPro"/>
</dbReference>
<gene>
    <name evidence="3" type="primary">MnhD1</name>
    <name evidence="2" type="ORF">CIMIT_00860</name>
    <name evidence="3" type="ORF">SAMEA4535761_00238</name>
</gene>
<reference evidence="3 5" key="2">
    <citation type="submission" date="2017-06" db="EMBL/GenBank/DDBJ databases">
        <authorList>
            <consortium name="Pathogen Informatics"/>
        </authorList>
    </citation>
    <scope>NUCLEOTIDE SEQUENCE [LARGE SCALE GENOMIC DNA]</scope>
    <source>
        <strain evidence="3 5">NCTC13015</strain>
    </source>
</reference>
<dbReference type="KEGG" id="cii:CIMIT_00860"/>
<dbReference type="Pfam" id="PF03334">
    <property type="entry name" value="PhaG_MnhG_YufB"/>
    <property type="match status" value="1"/>
</dbReference>
<dbReference type="Proteomes" id="UP000215374">
    <property type="component" value="Chromosome 1"/>
</dbReference>
<dbReference type="OrthoDB" id="4419197at2"/>
<accession>A0A076NH18</accession>
<dbReference type="HOGENOM" id="CLU_157115_0_0_11"/>
<dbReference type="NCBIfam" id="NF009318">
    <property type="entry name" value="PRK12674.2-3"/>
    <property type="match status" value="1"/>
</dbReference>
<evidence type="ECO:0000313" key="2">
    <source>
        <dbReference type="EMBL" id="AIJ32658.1"/>
    </source>
</evidence>
<reference evidence="2 4" key="1">
    <citation type="submission" date="2014-08" db="EMBL/GenBank/DDBJ databases">
        <title>Complete genome sequence of Corynebacterium imitans DSM 44264, isolated from a five-month-old boy with suspected pharyngeal diphtheria.</title>
        <authorList>
            <person name="Mollmann S."/>
            <person name="Albersmeier A."/>
            <person name="Ruckert C."/>
            <person name="Tauch A."/>
        </authorList>
    </citation>
    <scope>NUCLEOTIDE SEQUENCE [LARGE SCALE GENOMIC DNA]</scope>
    <source>
        <strain evidence="2 4">DSM 44264</strain>
    </source>
</reference>
<dbReference type="InterPro" id="IPR005133">
    <property type="entry name" value="PhaG_MnhG_YufB"/>
</dbReference>
<dbReference type="GO" id="GO:0015297">
    <property type="term" value="F:antiporter activity"/>
    <property type="evidence" value="ECO:0007669"/>
    <property type="project" value="InterPro"/>
</dbReference>
<keyword evidence="1" id="KW-1133">Transmembrane helix</keyword>
<dbReference type="EMBL" id="LT906467">
    <property type="protein sequence ID" value="SNV55227.1"/>
    <property type="molecule type" value="Genomic_DNA"/>
</dbReference>
<protein>
    <submittedName>
        <fullName evidence="2">Cation:proton antiporter</fullName>
    </submittedName>
    <submittedName>
        <fullName evidence="3">Hypothetical membrane protein</fullName>
    </submittedName>
</protein>
<name>A0A076NH18_9CORY</name>
<dbReference type="Proteomes" id="UP000028780">
    <property type="component" value="Chromosome"/>
</dbReference>
<evidence type="ECO:0000313" key="5">
    <source>
        <dbReference type="Proteomes" id="UP000215374"/>
    </source>
</evidence>
<dbReference type="eggNOG" id="COG1320">
    <property type="taxonomic scope" value="Bacteria"/>
</dbReference>
<sequence length="112" mass="11893">MSIIEIIVAVLVVIATVFVVATASLQLRAPDALTRANLLGPLVCLAFPLLIVANLLMSWSTDGFVINDFIRAILAIAGVWIIGSVGSFVIGRSIHGVTVVDAKDKTLRNVPR</sequence>
<keyword evidence="1" id="KW-0472">Membrane</keyword>
<dbReference type="RefSeq" id="WP_038587831.1">
    <property type="nucleotide sequence ID" value="NZ_CP009211.1"/>
</dbReference>
<proteinExistence type="predicted"/>
<evidence type="ECO:0000313" key="4">
    <source>
        <dbReference type="Proteomes" id="UP000028780"/>
    </source>
</evidence>
<evidence type="ECO:0000256" key="1">
    <source>
        <dbReference type="SAM" id="Phobius"/>
    </source>
</evidence>
<feature type="transmembrane region" description="Helical" evidence="1">
    <location>
        <begin position="69"/>
        <end position="90"/>
    </location>
</feature>
<keyword evidence="1" id="KW-0812">Transmembrane</keyword>
<evidence type="ECO:0000313" key="3">
    <source>
        <dbReference type="EMBL" id="SNV55227.1"/>
    </source>
</evidence>
<dbReference type="STRING" id="156978.CIMIT_00860"/>